<evidence type="ECO:0000313" key="5">
    <source>
        <dbReference type="Proteomes" id="UP001146453"/>
    </source>
</evidence>
<feature type="compositionally biased region" description="Low complexity" evidence="2">
    <location>
        <begin position="3322"/>
        <end position="3333"/>
    </location>
</feature>
<feature type="compositionally biased region" description="Low complexity" evidence="2">
    <location>
        <begin position="1719"/>
        <end position="1741"/>
    </location>
</feature>
<dbReference type="InterPro" id="IPR011048">
    <property type="entry name" value="Haem_d1_sf"/>
</dbReference>
<dbReference type="Pfam" id="PF21959">
    <property type="entry name" value="DUF6923"/>
    <property type="match status" value="1"/>
</dbReference>
<dbReference type="EMBL" id="JAKMUR010000002">
    <property type="protein sequence ID" value="MCZ9290908.1"/>
    <property type="molecule type" value="Genomic_DNA"/>
</dbReference>
<feature type="compositionally biased region" description="Low complexity" evidence="2">
    <location>
        <begin position="3353"/>
        <end position="3365"/>
    </location>
</feature>
<feature type="region of interest" description="Disordered" evidence="2">
    <location>
        <begin position="2310"/>
        <end position="2381"/>
    </location>
</feature>
<dbReference type="SUPFAM" id="SSF51004">
    <property type="entry name" value="C-terminal (heme d1) domain of cytochrome cd1-nitrite reductase"/>
    <property type="match status" value="1"/>
</dbReference>
<feature type="region of interest" description="Disordered" evidence="2">
    <location>
        <begin position="1210"/>
        <end position="1236"/>
    </location>
</feature>
<feature type="region of interest" description="Disordered" evidence="2">
    <location>
        <begin position="933"/>
        <end position="952"/>
    </location>
</feature>
<feature type="region of interest" description="Disordered" evidence="2">
    <location>
        <begin position="3301"/>
        <end position="3365"/>
    </location>
</feature>
<feature type="compositionally biased region" description="Low complexity" evidence="2">
    <location>
        <begin position="2009"/>
        <end position="2039"/>
    </location>
</feature>
<evidence type="ECO:0000313" key="4">
    <source>
        <dbReference type="EMBL" id="MCZ9290908.1"/>
    </source>
</evidence>
<dbReference type="InterPro" id="IPR054215">
    <property type="entry name" value="DUF6923"/>
</dbReference>
<feature type="compositionally biased region" description="Low complexity" evidence="2">
    <location>
        <begin position="2313"/>
        <end position="2350"/>
    </location>
</feature>
<feature type="domain" description="DUF6923" evidence="3">
    <location>
        <begin position="8"/>
        <end position="266"/>
    </location>
</feature>
<feature type="region of interest" description="Disordered" evidence="2">
    <location>
        <begin position="1719"/>
        <end position="1742"/>
    </location>
</feature>
<feature type="region of interest" description="Disordered" evidence="2">
    <location>
        <begin position="2635"/>
        <end position="2657"/>
    </location>
</feature>
<feature type="compositionally biased region" description="Low complexity" evidence="2">
    <location>
        <begin position="2372"/>
        <end position="2381"/>
    </location>
</feature>
<feature type="region of interest" description="Disordered" evidence="2">
    <location>
        <begin position="780"/>
        <end position="808"/>
    </location>
</feature>
<feature type="compositionally biased region" description="Low complexity" evidence="2">
    <location>
        <begin position="1526"/>
        <end position="1550"/>
    </location>
</feature>
<protein>
    <recommendedName>
        <fullName evidence="3">DUF6923 domain-containing protein</fullName>
    </recommendedName>
</protein>
<dbReference type="InterPro" id="IPR013783">
    <property type="entry name" value="Ig-like_fold"/>
</dbReference>
<sequence length="3365" mass="356193">MLQYRDEATQTFQPVNGGNVTPWVYNGLAYNAEDGFLYAISQDRPKTAGDRSGVNGTNDENYKPGRLLKISPVDGSVQNLGEITVPNGGFEPNELQSGFTNGTFDVSGNYIFSNNSAYGSGYVYTISFQDGKPNLQATKSEFANKQQSANDWAHFGFQSDGDKWKYLWSINSKDGKRYIYRTDSQTGEVRQWDVTNLATPAGNKLEDGVYGNAWTYNNGNLGFSVNNKGIAYQIAIDGFDTDNPKFALVSAERVPTSYNNDATSNARLVAKPEFEKAAVDLSVRKALELDPATGKAFWTITVKNESKDCTSSGFTLRDVMSSDTLTVNDVAPMSAGWLDRSRGDNGFNWTHGPLEAGGEAKLRIDTDLAEGQKCAVNKVSVIGNERDDKESNNTDLAGDCISKLTIKKYIKQAEEGDSPKATPEEIVKTYKDAQDAEAAVIVDKTKPLRIAYVVTNEGGTSVSNISITDAASGHNAEAFNKVINDRIKAAIDERYPAPEGFNLAPNAKGAVVVTADALDADAAFHRDSAIARGEFNPKDFQNYPKFDGGMGEGSYDPFEFGGRDEKREVESNEDEANVQTPLKILVDKRINGRKEAVVKAGDDMTLWYRVTNPNAITLHGVSLVDKVTEGSVDKNDLKQKLQQIDEDGKFDLAPGESKEFTIQVKATKDVHENVVHPSVPATTIAGPLVPSTTKVTTTQDVVPGITVSPKEQPPVTAEDTTYPATTIPGVTIPETTVVRTVPETTVSAPRPQTIEITSYPSATARATPAQLDIVKDIVGKDGETYPGDEPAPSTPEGVTGDTTAPAPVEPGKDMVIVYTVSNTGKVDLTNVSIADQVLSIEGEEGDPANSSLQSAINEALKTAGPIPTLKAGASTPVSITVPAPAGAHVNEAKATAPGVTLPATTIPGTTITPVPGSPVTIPSTVVPETVVTPNTPSNQARSTPTTSSVPPAVVVDPEFSLEKIGNQPVVNLERREDGQYGYTAEYTIRVRNTSMADGTHAEIWDAPLRGVGFAIDNVTVDGTEVDPQSGRYLISEEAALGANQFKDFQVVVTGTVTDEAANALPVAAGQCEAVTPENPGAGSGLTNVVTMTGDSDGFANNISCAPVELRRLNIEKRIDGREDAVVTGDQMEIWYRVRNTGNVALHGITLADQIKEDDPKLQADIDAKIAEQIEARGGSFSLEPGAFEDIRITVRAAEGEHVNEAEARVPGTTIPGTTRPATTVPGTTGPSTTVPPVTIPATTVPDRPVTPTTVSTTAKANTPAIVIKKYINGHDDGTAVVPGEDMEILYRVTNQGTTRIEGIRVVDKVTQAASDEASAALQRDINAKLAEVAPFGLAPGEVKDVPIKVPAPAGGHVNEAVVTAPPVTVPPSTIPGTTNPYTTVPATTVPSTVVTVTAPPDEGRSESPELEITKYINGRDEGDVLATGAKTVELTYRVRNTGLFPVTGITIADEVTEGAEIPNLQEQLDAVKPFDLAPGEFTDVTITVEAPEGAHVNVAKPVVPPVTVPGTTIPEVPVPPITLPNTTIPATTIPPSTVPERTVTPTTTPSDDARSDVVKLELLKDIWSNDTQDWKTADNVEDPTDAAVVDANGKMRIRYTVKNAGSLPVSGIGIVDEVTELEVDKDTTEEQKQELIAALTEQITTELEKTGKNLTLQPGEERPIEITVDAQKFRHVNVAKVTAPPVTTLPGSTIPGTTVMTTTNGSTVPVTTVTPRVVEPSTVTPNTPSNTAHATPTSSVPPVVPDAPQFAVEKFNAGNPGITLERNDKGVYAYKAEYTIRVRNTGLVNGEHAKVWDVPVRGVGFAIDDVTVDGTKVDADNGRYLISDVAELDAGQYKDYRVVVDGTVTDEAAAALPAAVGQCEAVKPQNPGAGSGLVNVVTMEGDGDGIDNNIVCEPVELRRLNIEKRINGRVDAPVTPGDDMEIWYRVRNTGNVTLTDITLADQIKEDNPDLQKQINEKLAAELAKPEYNPFNLEPGEYKDVKFPVKAPEGEHNNEVTAEVPPKTVPETTRPGTTIPGTTGPSTTIPPVTIPESTIPGTTEPGITVSTTARASSPKLSVKKFINGRDVHAVVVPGEDMEITYRLTNEGPVRIDGIRLTDKIEEANEDLQRRIDAQLGKFAPISLEPGQSHDVTITVPAPAGKHRNEVNVDVPPVTVPGTTLPGTTVPSTVVTVTAPPDDAATDSVELKIKKYIRGVDGVWRDAEEAQDAAPVNADGTMDLRYVITNTGSLPLNDVVLTDTVEEMEGQQELQDAINAALEAKLAEEHPDGINLEPEQEITIELEGVKAPKVAHTNVAKVSAPPVVTEETVVSSIPGTTEPGTTSPDTTVPGTTVPGTVTTETTQVTITPNEPEDKAQSTPTTRQTPPPPVTETTTAPAPEQPQFAVEKLGARAGNVALTRNEEGSYDYSNEYVIRVRNSGLVDGEHATIWDVPLRGAGFTVNEVTVDDKAVEVENGRYKVADAAALKPGKYKDYKITVTGTLAEAAANNLPEAVGQCTAEGANPGADSGLVNVANMNGDSDGPGNNVVCTPVELRRLNIEKRINGREDASVTPGQKMEIWYRVRNTGNVELTDIAVADQIREDNQELQDEINAELAKKAEPFNLAPGAFQDIRIEVTAPKGEHVNEARAEVPETTVPGTTRPGTTIPGTTGPSTTVPPVIIPGTTLPGRPVPGTTVSTTARANSPLLEVKKFINGRDEHALVNAGEDMDITYRVTNKGTLPIDGIRLTDEVKEDNAELQQAIDAQLGKVAPFALEPGESMDVTVTVKAPAGRHDNEVNVEVPPVTIPATTIPGTTNPYTTVPETVVPSTVVTVTAPPDDAASDSPQLEILKEIKRADEGDDAWRDAETEGDALPIGEGEPMELRYTVTNTGSVKLDGVDIVDNVTRLDGGDADEFTAEINKALESAGRGLSLEPGESVEIVIEVSAPAGYHVNEAIATAPPVTATETVVSSVPGTTNETTTVPGTVTTETTVVERTPNTPTNKAQSTPTTGVAPCDCEVKTTTIIPAPVTTTVSGEVTTVTPDPVTSEVTITETPEPVTSEVTTTETPEPIVTTVVQTQDPITVTRTTPVTTVQTVTPEPQTVVTTVEGPEVTTTPDVPGQVVVVVDDSGKTVTEVAPTPVDGYTPPVTATATYTLPPVVTETLPQITVTEVPTTLVTTKATVDEGNDILGRCVANAVRSPILYMVPLLLAGQVLGEVAGPYVNAVNEQFNRMSAEIQDEIRRKTPNFGYGRRGQENEQVAELRAKAEAANRMLQELAMRPDVQQYGQWAAIAAGVVVAGSVLYDWCSNEAGEAFTAIGPNKGSSVDEVRVGGSSLGGDRVTTVVPPVTNTPGRDETGEDAGEAGSEGGSSEGSSAGSSEGSSN</sequence>
<feature type="region of interest" description="Disordered" evidence="2">
    <location>
        <begin position="1526"/>
        <end position="1552"/>
    </location>
</feature>
<proteinExistence type="predicted"/>
<evidence type="ECO:0000256" key="2">
    <source>
        <dbReference type="SAM" id="MobiDB-lite"/>
    </source>
</evidence>
<name>A0ABT4R6A7_9CORY</name>
<organism evidence="4 5">
    <name type="scientific">Corynebacterium lehmanniae</name>
    <dbReference type="NCBI Taxonomy" id="2913497"/>
    <lineage>
        <taxon>Bacteria</taxon>
        <taxon>Bacillati</taxon>
        <taxon>Actinomycetota</taxon>
        <taxon>Actinomycetes</taxon>
        <taxon>Mycobacteriales</taxon>
        <taxon>Corynebacteriaceae</taxon>
        <taxon>Corynebacterium</taxon>
    </lineage>
</organism>
<feature type="coiled-coil region" evidence="1">
    <location>
        <begin position="3234"/>
        <end position="3261"/>
    </location>
</feature>
<gene>
    <name evidence="4" type="ORF">L8U61_01990</name>
</gene>
<dbReference type="RefSeq" id="WP_269951701.1">
    <property type="nucleotide sequence ID" value="NZ_JAKMUR010000002.1"/>
</dbReference>
<feature type="region of interest" description="Disordered" evidence="2">
    <location>
        <begin position="704"/>
        <end position="728"/>
    </location>
</feature>
<comment type="caution">
    <text evidence="4">The sequence shown here is derived from an EMBL/GenBank/DDBJ whole genome shotgun (WGS) entry which is preliminary data.</text>
</comment>
<feature type="region of interest" description="Disordered" evidence="2">
    <location>
        <begin position="2004"/>
        <end position="2045"/>
    </location>
</feature>
<accession>A0ABT4R6A7</accession>
<reference evidence="4" key="1">
    <citation type="submission" date="2022-02" db="EMBL/GenBank/DDBJ databases">
        <title>Corynebacterium sp. from urogenital microbiome.</title>
        <authorList>
            <person name="Cappelli E.A."/>
            <person name="Ribeiro T.G."/>
            <person name="Peixe L."/>
        </authorList>
    </citation>
    <scope>NUCLEOTIDE SEQUENCE</scope>
    <source>
        <strain evidence="4">C8Ua_144</strain>
    </source>
</reference>
<dbReference type="Proteomes" id="UP001146453">
    <property type="component" value="Unassembled WGS sequence"/>
</dbReference>
<evidence type="ECO:0000256" key="1">
    <source>
        <dbReference type="SAM" id="Coils"/>
    </source>
</evidence>
<evidence type="ECO:0000259" key="3">
    <source>
        <dbReference type="Pfam" id="PF21959"/>
    </source>
</evidence>
<keyword evidence="5" id="KW-1185">Reference proteome</keyword>
<dbReference type="Gene3D" id="2.60.40.10">
    <property type="entry name" value="Immunoglobulins"/>
    <property type="match status" value="5"/>
</dbReference>
<keyword evidence="1" id="KW-0175">Coiled coil</keyword>